<sequence>MIQSLRRWGGKFASAPIFAVTPRFGPPLTHKTRQLLEDLQVQYLRFQKKSNYPWNTYLNKLYALQAVEQRVKSECVAWLDSDLLVLNEPDQLTLNQEESFAACAPDKNIGTTGVDDPHEPYWREICKYIGLDIEDLPWIKTEQEGIRIRLYWNSGLFVYRRSTNFAEHYLQTFFQMCDSRIASHESGCFFNDQVALGLTMVKMGIPWRALPYSHNYSMGSRTHKHWYSEEKLTKAKIIHYHDAMLPDFWETFLECLSKTHPPVADWLSPLGPLRKESPLQWRAMNKLLHTFRLQQKQAYLKSCKVV</sequence>
<dbReference type="SUPFAM" id="SSF53448">
    <property type="entry name" value="Nucleotide-diphospho-sugar transferases"/>
    <property type="match status" value="1"/>
</dbReference>
<dbReference type="EMBL" id="JACXAE010000126">
    <property type="protein sequence ID" value="MBD2778377.1"/>
    <property type="molecule type" value="Genomic_DNA"/>
</dbReference>
<evidence type="ECO:0000313" key="2">
    <source>
        <dbReference type="Proteomes" id="UP000629098"/>
    </source>
</evidence>
<accession>A0A8J6XRQ6</accession>
<name>A0A8J6XRQ6_9CYAN</name>
<reference evidence="1" key="1">
    <citation type="submission" date="2020-09" db="EMBL/GenBank/DDBJ databases">
        <title>Iningainema tapete sp. nov. (Scytonemataceae, Cyanobacteria) from greenhouses in central Florida (USA) produces two types of nodularin with biosynthetic potential for microcystin-LR and anabaenopeptins.</title>
        <authorList>
            <person name="Berthold D.E."/>
            <person name="Lefler F.W."/>
            <person name="Huang I.-S."/>
            <person name="Abdulla H."/>
            <person name="Zimba P.V."/>
            <person name="Laughinghouse H.D. IV."/>
        </authorList>
    </citation>
    <scope>NUCLEOTIDE SEQUENCE</scope>
    <source>
        <strain evidence="1">BLCCT55</strain>
    </source>
</reference>
<keyword evidence="2" id="KW-1185">Reference proteome</keyword>
<protein>
    <submittedName>
        <fullName evidence="1">Uncharacterized protein</fullName>
    </submittedName>
</protein>
<organism evidence="1 2">
    <name type="scientific">Iningainema tapete BLCC-T55</name>
    <dbReference type="NCBI Taxonomy" id="2748662"/>
    <lineage>
        <taxon>Bacteria</taxon>
        <taxon>Bacillati</taxon>
        <taxon>Cyanobacteriota</taxon>
        <taxon>Cyanophyceae</taxon>
        <taxon>Nostocales</taxon>
        <taxon>Scytonemataceae</taxon>
        <taxon>Iningainema tapete</taxon>
    </lineage>
</organism>
<dbReference type="AlphaFoldDB" id="A0A8J6XRQ6"/>
<dbReference type="InterPro" id="IPR029044">
    <property type="entry name" value="Nucleotide-diphossugar_trans"/>
</dbReference>
<evidence type="ECO:0000313" key="1">
    <source>
        <dbReference type="EMBL" id="MBD2778377.1"/>
    </source>
</evidence>
<dbReference type="Proteomes" id="UP000629098">
    <property type="component" value="Unassembled WGS sequence"/>
</dbReference>
<dbReference type="Gene3D" id="3.90.550.10">
    <property type="entry name" value="Spore Coat Polysaccharide Biosynthesis Protein SpsA, Chain A"/>
    <property type="match status" value="1"/>
</dbReference>
<proteinExistence type="predicted"/>
<comment type="caution">
    <text evidence="1">The sequence shown here is derived from an EMBL/GenBank/DDBJ whole genome shotgun (WGS) entry which is preliminary data.</text>
</comment>
<gene>
    <name evidence="1" type="ORF">ICL16_41635</name>
</gene>